<evidence type="ECO:0000313" key="1">
    <source>
        <dbReference type="EMBL" id="MDO3676815.1"/>
    </source>
</evidence>
<keyword evidence="1" id="KW-0378">Hydrolase</keyword>
<dbReference type="SFLD" id="SFLDG01140">
    <property type="entry name" value="C2.B:_Phosphomannomutase_and_P"/>
    <property type="match status" value="1"/>
</dbReference>
<evidence type="ECO:0000313" key="2">
    <source>
        <dbReference type="Proteomes" id="UP001168883"/>
    </source>
</evidence>
<comment type="caution">
    <text evidence="1">The sequence shown here is derived from an EMBL/GenBank/DDBJ whole genome shotgun (WGS) entry which is preliminary data.</text>
</comment>
<dbReference type="Gene3D" id="3.40.50.1000">
    <property type="entry name" value="HAD superfamily/HAD-like"/>
    <property type="match status" value="1"/>
</dbReference>
<reference evidence="1" key="1">
    <citation type="submission" date="2023-07" db="EMBL/GenBank/DDBJ databases">
        <authorList>
            <person name="Aktuganov G."/>
            <person name="Boyko T."/>
            <person name="Delegan Y."/>
            <person name="Galimzianova N."/>
            <person name="Gilvanova E."/>
            <person name="Korobov V."/>
            <person name="Kuzmina L."/>
            <person name="Melentiev A."/>
            <person name="Milman P."/>
            <person name="Ryabova A."/>
            <person name="Stupak E."/>
            <person name="Yasakov T."/>
            <person name="Zharikova N."/>
            <person name="Zhurenko E."/>
        </authorList>
    </citation>
    <scope>NUCLEOTIDE SEQUENCE</scope>
    <source>
        <strain evidence="1">IB-739</strain>
    </source>
</reference>
<dbReference type="EMBL" id="JAUMKJ010000007">
    <property type="protein sequence ID" value="MDO3676815.1"/>
    <property type="molecule type" value="Genomic_DNA"/>
</dbReference>
<dbReference type="PANTHER" id="PTHR10000:SF8">
    <property type="entry name" value="HAD SUPERFAMILY HYDROLASE-LIKE, TYPE 3"/>
    <property type="match status" value="1"/>
</dbReference>
<accession>A0ABT8V5X0</accession>
<dbReference type="Proteomes" id="UP001168883">
    <property type="component" value="Unassembled WGS sequence"/>
</dbReference>
<dbReference type="SUPFAM" id="SSF56784">
    <property type="entry name" value="HAD-like"/>
    <property type="match status" value="1"/>
</dbReference>
<dbReference type="NCBIfam" id="TIGR01484">
    <property type="entry name" value="HAD-SF-IIB"/>
    <property type="match status" value="1"/>
</dbReference>
<dbReference type="PANTHER" id="PTHR10000">
    <property type="entry name" value="PHOSPHOSERINE PHOSPHATASE"/>
    <property type="match status" value="1"/>
</dbReference>
<name>A0ABT8V5X0_9BACL</name>
<sequence length="267" mass="30194">MNKLLIVTDMDGTLLDRWQNISKENEMAIKQFKARGGLFTLATGRMEAAVLPYARQLEIDVPIILYNGAKIYSPVTGEVLREKRLLVPKELWKRFIEGACDQTAILVYRDGDVYTPARNEILRLHERKDGVRCKEMREEWIDEPITKILFIAPLAKLEQLETMIRASGVRCETVYSEANYLELLPEGATKGDALRELVDMLGVEGLYTIAVGDNLNDLTMLKQADCGIAVENACLPLKGVADRLTVHHEDHALRAVINEWIPMEKEA</sequence>
<keyword evidence="2" id="KW-1185">Reference proteome</keyword>
<proteinExistence type="predicted"/>
<gene>
    <name evidence="1" type="ORF">Q3C12_07345</name>
</gene>
<dbReference type="Pfam" id="PF08282">
    <property type="entry name" value="Hydrolase_3"/>
    <property type="match status" value="1"/>
</dbReference>
<dbReference type="SFLD" id="SFLDS00003">
    <property type="entry name" value="Haloacid_Dehalogenase"/>
    <property type="match status" value="1"/>
</dbReference>
<dbReference type="InterPro" id="IPR023214">
    <property type="entry name" value="HAD_sf"/>
</dbReference>
<dbReference type="InterPro" id="IPR036412">
    <property type="entry name" value="HAD-like_sf"/>
</dbReference>
<dbReference type="InterPro" id="IPR000150">
    <property type="entry name" value="Cof"/>
</dbReference>
<dbReference type="GO" id="GO:0016787">
    <property type="term" value="F:hydrolase activity"/>
    <property type="evidence" value="ECO:0007669"/>
    <property type="project" value="UniProtKB-KW"/>
</dbReference>
<dbReference type="NCBIfam" id="TIGR00099">
    <property type="entry name" value="Cof-subfamily"/>
    <property type="match status" value="1"/>
</dbReference>
<dbReference type="Gene3D" id="3.30.1240.10">
    <property type="match status" value="1"/>
</dbReference>
<dbReference type="InterPro" id="IPR006379">
    <property type="entry name" value="HAD-SF_hydro_IIB"/>
</dbReference>
<dbReference type="RefSeq" id="WP_127487211.1">
    <property type="nucleotide sequence ID" value="NZ_JARLKN010000053.1"/>
</dbReference>
<protein>
    <submittedName>
        <fullName evidence="1">Cof-type HAD-IIB family hydrolase</fullName>
    </submittedName>
</protein>
<organism evidence="1 2">
    <name type="scientific">Paenibacillus ehimensis</name>
    <dbReference type="NCBI Taxonomy" id="79264"/>
    <lineage>
        <taxon>Bacteria</taxon>
        <taxon>Bacillati</taxon>
        <taxon>Bacillota</taxon>
        <taxon>Bacilli</taxon>
        <taxon>Bacillales</taxon>
        <taxon>Paenibacillaceae</taxon>
        <taxon>Paenibacillus</taxon>
    </lineage>
</organism>